<dbReference type="EMBL" id="AMZH03000832">
    <property type="protein sequence ID" value="RRT81757.1"/>
    <property type="molecule type" value="Genomic_DNA"/>
</dbReference>
<proteinExistence type="predicted"/>
<dbReference type="Proteomes" id="UP000287651">
    <property type="component" value="Unassembled WGS sequence"/>
</dbReference>
<evidence type="ECO:0000256" key="1">
    <source>
        <dbReference type="SAM" id="MobiDB-lite"/>
    </source>
</evidence>
<gene>
    <name evidence="2" type="ORF">B296_00021289</name>
</gene>
<name>A0A427B047_ENSVE</name>
<sequence length="227" mass="24350">MPSKTQYTLRHNLSSSKDMGERTSSVGVPSQLRAYPETQLVVFERVWGIGRSSVHDHPKVTDYHRAMLHSGVTREWVVERGECKAIDSRAIGLAAPWYHRGPPGLQRGPPSLGRGRTGVVIELERGKDSTWIGVGTPPCLGIYCSPPHAGLSKEPPFREPLQQGSPCGGAITVVGGSRVGGALLTNTIVFLEGCSDSSVVLACVIGAVCDREDLGTDPKGQIEAHLY</sequence>
<evidence type="ECO:0000313" key="3">
    <source>
        <dbReference type="Proteomes" id="UP000287651"/>
    </source>
</evidence>
<organism evidence="2 3">
    <name type="scientific">Ensete ventricosum</name>
    <name type="common">Abyssinian banana</name>
    <name type="synonym">Musa ensete</name>
    <dbReference type="NCBI Taxonomy" id="4639"/>
    <lineage>
        <taxon>Eukaryota</taxon>
        <taxon>Viridiplantae</taxon>
        <taxon>Streptophyta</taxon>
        <taxon>Embryophyta</taxon>
        <taxon>Tracheophyta</taxon>
        <taxon>Spermatophyta</taxon>
        <taxon>Magnoliopsida</taxon>
        <taxon>Liliopsida</taxon>
        <taxon>Zingiberales</taxon>
        <taxon>Musaceae</taxon>
        <taxon>Ensete</taxon>
    </lineage>
</organism>
<reference evidence="2 3" key="1">
    <citation type="journal article" date="2014" name="Agronomy (Basel)">
        <title>A Draft Genome Sequence for Ensete ventricosum, the Drought-Tolerant Tree Against Hunger.</title>
        <authorList>
            <person name="Harrison J."/>
            <person name="Moore K.A."/>
            <person name="Paszkiewicz K."/>
            <person name="Jones T."/>
            <person name="Grant M."/>
            <person name="Ambacheew D."/>
            <person name="Muzemil S."/>
            <person name="Studholme D.J."/>
        </authorList>
    </citation>
    <scope>NUCLEOTIDE SEQUENCE [LARGE SCALE GENOMIC DNA]</scope>
</reference>
<comment type="caution">
    <text evidence="2">The sequence shown here is derived from an EMBL/GenBank/DDBJ whole genome shotgun (WGS) entry which is preliminary data.</text>
</comment>
<feature type="region of interest" description="Disordered" evidence="1">
    <location>
        <begin position="1"/>
        <end position="27"/>
    </location>
</feature>
<accession>A0A427B047</accession>
<dbReference type="AlphaFoldDB" id="A0A427B047"/>
<protein>
    <submittedName>
        <fullName evidence="2">Uncharacterized protein</fullName>
    </submittedName>
</protein>
<evidence type="ECO:0000313" key="2">
    <source>
        <dbReference type="EMBL" id="RRT81757.1"/>
    </source>
</evidence>